<evidence type="ECO:0000313" key="4">
    <source>
        <dbReference type="Proteomes" id="UP001154259"/>
    </source>
</evidence>
<dbReference type="AlphaFoldDB" id="A0A9W4TN27"/>
<keyword evidence="4" id="KW-1185">Reference proteome</keyword>
<evidence type="ECO:0000313" key="3">
    <source>
        <dbReference type="Proteomes" id="UP001154255"/>
    </source>
</evidence>
<proteinExistence type="predicted"/>
<dbReference type="EMBL" id="CAMXCM010000007">
    <property type="protein sequence ID" value="CAI3953731.1"/>
    <property type="molecule type" value="Genomic_DNA"/>
</dbReference>
<reference evidence="1" key="1">
    <citation type="submission" date="2022-10" db="EMBL/GenBank/DDBJ databases">
        <authorList>
            <person name="Botero Cardona J."/>
        </authorList>
    </citation>
    <scope>NUCLEOTIDE SEQUENCE</scope>
    <source>
        <strain evidence="1">LMG 31819</strain>
        <strain evidence="2">R-53529</strain>
    </source>
</reference>
<comment type="caution">
    <text evidence="1">The sequence shown here is derived from an EMBL/GenBank/DDBJ whole genome shotgun (WGS) entry which is preliminary data.</text>
</comment>
<gene>
    <name evidence="2" type="ORF">R53529_LOCUS2025</name>
    <name evidence="1" type="ORF">R53530_LOCUS1987</name>
</gene>
<evidence type="ECO:0000313" key="1">
    <source>
        <dbReference type="EMBL" id="CAI3953731.1"/>
    </source>
</evidence>
<dbReference type="Proteomes" id="UP001154255">
    <property type="component" value="Unassembled WGS sequence"/>
</dbReference>
<protein>
    <submittedName>
        <fullName evidence="1">Uncharacterized protein</fullName>
    </submittedName>
</protein>
<evidence type="ECO:0000313" key="2">
    <source>
        <dbReference type="EMBL" id="CAI3956453.1"/>
    </source>
</evidence>
<dbReference type="Proteomes" id="UP001154259">
    <property type="component" value="Unassembled WGS sequence"/>
</dbReference>
<organism evidence="1 3">
    <name type="scientific">Commensalibacter communis</name>
    <dbReference type="NCBI Taxonomy" id="2972786"/>
    <lineage>
        <taxon>Bacteria</taxon>
        <taxon>Pseudomonadati</taxon>
        <taxon>Pseudomonadota</taxon>
        <taxon>Alphaproteobacteria</taxon>
        <taxon>Acetobacterales</taxon>
        <taxon>Acetobacteraceae</taxon>
    </lineage>
</organism>
<accession>A0A9W4TN27</accession>
<dbReference type="EMBL" id="CAMXCS010000007">
    <property type="protein sequence ID" value="CAI3956453.1"/>
    <property type="molecule type" value="Genomic_DNA"/>
</dbReference>
<name>A0A9W4TN27_9PROT</name>
<dbReference type="RefSeq" id="WP_271790445.1">
    <property type="nucleotide sequence ID" value="NZ_CAMXCM010000007.1"/>
</dbReference>
<sequence>MNNTVSNKENSQNANTMRTLTTAEIQNVAGGFGAYISWNNKDGFHAGAFLGKKPGKG</sequence>